<sequence length="68" mass="7638">MVVMTLVGGSRQWWMAAVVGRLGKRLARMPALAKPSFWTRKKSRILGAFRYCWRRVSSGLSTGVPISN</sequence>
<dbReference type="Proteomes" id="UP001279734">
    <property type="component" value="Unassembled WGS sequence"/>
</dbReference>
<dbReference type="EMBL" id="BSYO01000009">
    <property type="protein sequence ID" value="GMH09946.1"/>
    <property type="molecule type" value="Genomic_DNA"/>
</dbReference>
<comment type="caution">
    <text evidence="1">The sequence shown here is derived from an EMBL/GenBank/DDBJ whole genome shotgun (WGS) entry which is preliminary data.</text>
</comment>
<gene>
    <name evidence="1" type="ORF">Nepgr_011787</name>
</gene>
<reference evidence="1" key="1">
    <citation type="submission" date="2023-05" db="EMBL/GenBank/DDBJ databases">
        <title>Nepenthes gracilis genome sequencing.</title>
        <authorList>
            <person name="Fukushima K."/>
        </authorList>
    </citation>
    <scope>NUCLEOTIDE SEQUENCE</scope>
    <source>
        <strain evidence="1">SING2019-196</strain>
    </source>
</reference>
<evidence type="ECO:0000313" key="1">
    <source>
        <dbReference type="EMBL" id="GMH09946.1"/>
    </source>
</evidence>
<dbReference type="AlphaFoldDB" id="A0AAD3XMP0"/>
<organism evidence="1 2">
    <name type="scientific">Nepenthes gracilis</name>
    <name type="common">Slender pitcher plant</name>
    <dbReference type="NCBI Taxonomy" id="150966"/>
    <lineage>
        <taxon>Eukaryota</taxon>
        <taxon>Viridiplantae</taxon>
        <taxon>Streptophyta</taxon>
        <taxon>Embryophyta</taxon>
        <taxon>Tracheophyta</taxon>
        <taxon>Spermatophyta</taxon>
        <taxon>Magnoliopsida</taxon>
        <taxon>eudicotyledons</taxon>
        <taxon>Gunneridae</taxon>
        <taxon>Pentapetalae</taxon>
        <taxon>Caryophyllales</taxon>
        <taxon>Nepenthaceae</taxon>
        <taxon>Nepenthes</taxon>
    </lineage>
</organism>
<keyword evidence="2" id="KW-1185">Reference proteome</keyword>
<proteinExistence type="predicted"/>
<name>A0AAD3XMP0_NEPGR</name>
<accession>A0AAD3XMP0</accession>
<evidence type="ECO:0000313" key="2">
    <source>
        <dbReference type="Proteomes" id="UP001279734"/>
    </source>
</evidence>
<protein>
    <submittedName>
        <fullName evidence="1">Uncharacterized protein</fullName>
    </submittedName>
</protein>